<feature type="compositionally biased region" description="Pro residues" evidence="1">
    <location>
        <begin position="18"/>
        <end position="29"/>
    </location>
</feature>
<comment type="caution">
    <text evidence="2">The sequence shown here is derived from an EMBL/GenBank/DDBJ whole genome shotgun (WGS) entry which is preliminary data.</text>
</comment>
<sequence length="205" mass="21750">MGINDPLTPSINREPGISSPPPASAPAPAPDIGHTAPSVPHEGAGQPTPPDGNGNHRENNFDYQWSQQGLPPVAQLPHPTATPGPTSLPSQYKENGETREPAYEPSDGNGKRPRKISNNQQNHSDTDAHQIDPTKKHNPVSPHLLSAAQTIPRLPPNTTPKPTNNPEGFVNPTNNPESQTSIPPEKVGQPFNGEDGCCCCCCSVL</sequence>
<proteinExistence type="predicted"/>
<gene>
    <name evidence="2" type="ORF">Nepgr_009627</name>
</gene>
<name>A0AAD3SBP0_NEPGR</name>
<keyword evidence="3" id="KW-1185">Reference proteome</keyword>
<feature type="compositionally biased region" description="Basic and acidic residues" evidence="1">
    <location>
        <begin position="124"/>
        <end position="135"/>
    </location>
</feature>
<evidence type="ECO:0000313" key="2">
    <source>
        <dbReference type="EMBL" id="GMH07787.1"/>
    </source>
</evidence>
<protein>
    <submittedName>
        <fullName evidence="2">Uncharacterized protein</fullName>
    </submittedName>
</protein>
<dbReference type="EMBL" id="BSYO01000007">
    <property type="protein sequence ID" value="GMH07787.1"/>
    <property type="molecule type" value="Genomic_DNA"/>
</dbReference>
<evidence type="ECO:0000256" key="1">
    <source>
        <dbReference type="SAM" id="MobiDB-lite"/>
    </source>
</evidence>
<feature type="compositionally biased region" description="Polar residues" evidence="1">
    <location>
        <begin position="171"/>
        <end position="182"/>
    </location>
</feature>
<feature type="compositionally biased region" description="Polar residues" evidence="1">
    <location>
        <begin position="83"/>
        <end position="93"/>
    </location>
</feature>
<reference evidence="2" key="1">
    <citation type="submission" date="2023-05" db="EMBL/GenBank/DDBJ databases">
        <title>Nepenthes gracilis genome sequencing.</title>
        <authorList>
            <person name="Fukushima K."/>
        </authorList>
    </citation>
    <scope>NUCLEOTIDE SEQUENCE</scope>
    <source>
        <strain evidence="2">SING2019-196</strain>
    </source>
</reference>
<feature type="region of interest" description="Disordered" evidence="1">
    <location>
        <begin position="1"/>
        <end position="188"/>
    </location>
</feature>
<organism evidence="2 3">
    <name type="scientific">Nepenthes gracilis</name>
    <name type="common">Slender pitcher plant</name>
    <dbReference type="NCBI Taxonomy" id="150966"/>
    <lineage>
        <taxon>Eukaryota</taxon>
        <taxon>Viridiplantae</taxon>
        <taxon>Streptophyta</taxon>
        <taxon>Embryophyta</taxon>
        <taxon>Tracheophyta</taxon>
        <taxon>Spermatophyta</taxon>
        <taxon>Magnoliopsida</taxon>
        <taxon>eudicotyledons</taxon>
        <taxon>Gunneridae</taxon>
        <taxon>Pentapetalae</taxon>
        <taxon>Caryophyllales</taxon>
        <taxon>Nepenthaceae</taxon>
        <taxon>Nepenthes</taxon>
    </lineage>
</organism>
<dbReference type="Proteomes" id="UP001279734">
    <property type="component" value="Unassembled WGS sequence"/>
</dbReference>
<evidence type="ECO:0000313" key="3">
    <source>
        <dbReference type="Proteomes" id="UP001279734"/>
    </source>
</evidence>
<accession>A0AAD3SBP0</accession>
<dbReference type="AlphaFoldDB" id="A0AAD3SBP0"/>